<dbReference type="AlphaFoldDB" id="A0A8G2BJ79"/>
<reference evidence="7 8" key="1">
    <citation type="submission" date="2016-10" db="EMBL/GenBank/DDBJ databases">
        <authorList>
            <person name="Varghese N."/>
            <person name="Submissions S."/>
        </authorList>
    </citation>
    <scope>NUCLEOTIDE SEQUENCE [LARGE SCALE GENOMIC DNA]</scope>
    <source>
        <strain evidence="7 8">DSM 18839</strain>
    </source>
</reference>
<dbReference type="InterPro" id="IPR009003">
    <property type="entry name" value="Peptidase_S1_PA"/>
</dbReference>
<dbReference type="Proteomes" id="UP000198615">
    <property type="component" value="Unassembled WGS sequence"/>
</dbReference>
<keyword evidence="4 6" id="KW-0378">Hydrolase</keyword>
<dbReference type="Pfam" id="PF13365">
    <property type="entry name" value="Trypsin_2"/>
    <property type="match status" value="1"/>
</dbReference>
<dbReference type="PRINTS" id="PR00839">
    <property type="entry name" value="V8PROTEASE"/>
</dbReference>
<proteinExistence type="inferred from homology"/>
<keyword evidence="2 6" id="KW-0645">Protease</keyword>
<dbReference type="Gene3D" id="2.40.10.10">
    <property type="entry name" value="Trypsin-like serine proteases"/>
    <property type="match status" value="2"/>
</dbReference>
<dbReference type="SUPFAM" id="SSF50494">
    <property type="entry name" value="Trypsin-like serine proteases"/>
    <property type="match status" value="1"/>
</dbReference>
<feature type="chain" id="PRO_5034923128" description="Serine protease" evidence="6">
    <location>
        <begin position="26"/>
        <end position="223"/>
    </location>
</feature>
<evidence type="ECO:0000313" key="8">
    <source>
        <dbReference type="Proteomes" id="UP000198615"/>
    </source>
</evidence>
<keyword evidence="3 6" id="KW-0732">Signal</keyword>
<dbReference type="OrthoDB" id="267336at2"/>
<comment type="similarity">
    <text evidence="1 6">Belongs to the peptidase S1B family.</text>
</comment>
<evidence type="ECO:0000256" key="2">
    <source>
        <dbReference type="ARBA" id="ARBA00022670"/>
    </source>
</evidence>
<feature type="signal peptide" evidence="6">
    <location>
        <begin position="1"/>
        <end position="25"/>
    </location>
</feature>
<sequence>MTVRILLLLAAVLAVAPAGPGPAIARDGRVTVAPDAHPWASIGRLNVAGYRIRRHCTATLVSPDLVLTAHHCLDPIGQGEWADPSKVHFLAGYARGAFKAHRTASGYIPLGPDSALVRLSAPIDLPAIPIYDGPLPASGAALAQAGYSGDRGHVLTVDPACSFLGTRSGGQWRHNCEAVSGDSGSPLLIDRPEGLSIAAIHVGRIDGTGDAEPVSAARIAAAR</sequence>
<dbReference type="PANTHER" id="PTHR15462:SF8">
    <property type="entry name" value="SERINE PROTEASE"/>
    <property type="match status" value="1"/>
</dbReference>
<dbReference type="PANTHER" id="PTHR15462">
    <property type="entry name" value="SERINE PROTEASE"/>
    <property type="match status" value="1"/>
</dbReference>
<keyword evidence="8" id="KW-1185">Reference proteome</keyword>
<name>A0A8G2BJ79_9PROT</name>
<dbReference type="GO" id="GO:0006508">
    <property type="term" value="P:proteolysis"/>
    <property type="evidence" value="ECO:0007669"/>
    <property type="project" value="UniProtKB-KW"/>
</dbReference>
<organism evidence="7 8">
    <name type="scientific">Thalassobaculum litoreum DSM 18839</name>
    <dbReference type="NCBI Taxonomy" id="1123362"/>
    <lineage>
        <taxon>Bacteria</taxon>
        <taxon>Pseudomonadati</taxon>
        <taxon>Pseudomonadota</taxon>
        <taxon>Alphaproteobacteria</taxon>
        <taxon>Rhodospirillales</taxon>
        <taxon>Thalassobaculaceae</taxon>
        <taxon>Thalassobaculum</taxon>
    </lineage>
</organism>
<evidence type="ECO:0000256" key="3">
    <source>
        <dbReference type="ARBA" id="ARBA00022729"/>
    </source>
</evidence>
<evidence type="ECO:0000256" key="1">
    <source>
        <dbReference type="ARBA" id="ARBA00008764"/>
    </source>
</evidence>
<evidence type="ECO:0000256" key="6">
    <source>
        <dbReference type="RuleBase" id="RU004296"/>
    </source>
</evidence>
<dbReference type="InterPro" id="IPR008256">
    <property type="entry name" value="Peptidase_S1B"/>
</dbReference>
<dbReference type="EMBL" id="FNBW01000004">
    <property type="protein sequence ID" value="SDF57050.1"/>
    <property type="molecule type" value="Genomic_DNA"/>
</dbReference>
<evidence type="ECO:0000256" key="4">
    <source>
        <dbReference type="ARBA" id="ARBA00022801"/>
    </source>
</evidence>
<evidence type="ECO:0000256" key="5">
    <source>
        <dbReference type="ARBA" id="ARBA00022825"/>
    </source>
</evidence>
<accession>A0A8G2BJ79</accession>
<keyword evidence="5 6" id="KW-0720">Serine protease</keyword>
<comment type="caution">
    <text evidence="7">The sequence shown here is derived from an EMBL/GenBank/DDBJ whole genome shotgun (WGS) entry which is preliminary data.</text>
</comment>
<dbReference type="InterPro" id="IPR050966">
    <property type="entry name" value="Glutamyl_endopeptidase"/>
</dbReference>
<gene>
    <name evidence="7" type="ORF">SAMN05660686_01708</name>
</gene>
<evidence type="ECO:0000313" key="7">
    <source>
        <dbReference type="EMBL" id="SDF57050.1"/>
    </source>
</evidence>
<dbReference type="InterPro" id="IPR043504">
    <property type="entry name" value="Peptidase_S1_PA_chymotrypsin"/>
</dbReference>
<dbReference type="GO" id="GO:0008236">
    <property type="term" value="F:serine-type peptidase activity"/>
    <property type="evidence" value="ECO:0007669"/>
    <property type="project" value="UniProtKB-KW"/>
</dbReference>
<dbReference type="RefSeq" id="WP_093149590.1">
    <property type="nucleotide sequence ID" value="NZ_FNBW01000004.1"/>
</dbReference>
<dbReference type="EC" id="3.4.21.-" evidence="6"/>
<protein>
    <recommendedName>
        <fullName evidence="6">Serine protease</fullName>
        <ecNumber evidence="6">3.4.21.-</ecNumber>
    </recommendedName>
</protein>